<keyword evidence="5 8" id="KW-0408">Iron</keyword>
<evidence type="ECO:0000256" key="8">
    <source>
        <dbReference type="RuleBase" id="RU368020"/>
    </source>
</evidence>
<sequence>MRISVDPDRCVGGGQCVITADDLFDQDDDGIVVLLDAEPGDGRFAEARTAARLCPSGAIEIEE</sequence>
<accession>A0A255GEL4</accession>
<evidence type="ECO:0000256" key="6">
    <source>
        <dbReference type="ARBA" id="ARBA00023014"/>
    </source>
</evidence>
<dbReference type="InterPro" id="IPR051269">
    <property type="entry name" value="Fe-S_cluster_ET"/>
</dbReference>
<evidence type="ECO:0000256" key="7">
    <source>
        <dbReference type="ARBA" id="ARBA00023291"/>
    </source>
</evidence>
<reference evidence="9 10" key="1">
    <citation type="submission" date="2017-07" db="EMBL/GenBank/DDBJ databases">
        <title>Draft whole genome sequences of clinical Proprionibacteriaceae strains.</title>
        <authorList>
            <person name="Bernier A.-M."/>
            <person name="Bernard K."/>
            <person name="Domingo M.-C."/>
        </authorList>
    </citation>
    <scope>NUCLEOTIDE SEQUENCE [LARGE SCALE GENOMIC DNA]</scope>
    <source>
        <strain evidence="9 10">NML 030167</strain>
    </source>
</reference>
<evidence type="ECO:0000256" key="3">
    <source>
        <dbReference type="ARBA" id="ARBA00022723"/>
    </source>
</evidence>
<keyword evidence="2 8" id="KW-0813">Transport</keyword>
<protein>
    <recommendedName>
        <fullName evidence="8">Ferredoxin</fullName>
    </recommendedName>
</protein>
<evidence type="ECO:0000256" key="2">
    <source>
        <dbReference type="ARBA" id="ARBA00022448"/>
    </source>
</evidence>
<evidence type="ECO:0000256" key="4">
    <source>
        <dbReference type="ARBA" id="ARBA00022982"/>
    </source>
</evidence>
<name>A0A255GEL4_9ACTN</name>
<dbReference type="GO" id="GO:0005506">
    <property type="term" value="F:iron ion binding"/>
    <property type="evidence" value="ECO:0007669"/>
    <property type="project" value="UniProtKB-UniRule"/>
</dbReference>
<comment type="caution">
    <text evidence="9">The sequence shown here is derived from an EMBL/GenBank/DDBJ whole genome shotgun (WGS) entry which is preliminary data.</text>
</comment>
<dbReference type="SUPFAM" id="SSF54862">
    <property type="entry name" value="4Fe-4S ferredoxins"/>
    <property type="match status" value="1"/>
</dbReference>
<keyword evidence="7" id="KW-0003">3Fe-4S</keyword>
<keyword evidence="6 8" id="KW-0411">Iron-sulfur</keyword>
<dbReference type="Proteomes" id="UP000215896">
    <property type="component" value="Unassembled WGS sequence"/>
</dbReference>
<keyword evidence="4 8" id="KW-0249">Electron transport</keyword>
<dbReference type="OrthoDB" id="9803319at2"/>
<dbReference type="AlphaFoldDB" id="A0A255GEL4"/>
<evidence type="ECO:0000256" key="5">
    <source>
        <dbReference type="ARBA" id="ARBA00023004"/>
    </source>
</evidence>
<proteinExistence type="predicted"/>
<keyword evidence="3 8" id="KW-0479">Metal-binding</keyword>
<dbReference type="PANTHER" id="PTHR36923:SF3">
    <property type="entry name" value="FERREDOXIN"/>
    <property type="match status" value="1"/>
</dbReference>
<dbReference type="RefSeq" id="WP_094405959.1">
    <property type="nucleotide sequence ID" value="NZ_NMVN01000012.1"/>
</dbReference>
<evidence type="ECO:0000256" key="1">
    <source>
        <dbReference type="ARBA" id="ARBA00001927"/>
    </source>
</evidence>
<dbReference type="PRINTS" id="PR00352">
    <property type="entry name" value="3FE4SFRDOXIN"/>
</dbReference>
<dbReference type="PANTHER" id="PTHR36923">
    <property type="entry name" value="FERREDOXIN"/>
    <property type="match status" value="1"/>
</dbReference>
<comment type="cofactor">
    <cofactor evidence="1">
        <name>[3Fe-4S] cluster</name>
        <dbReference type="ChEBI" id="CHEBI:21137"/>
    </cofactor>
</comment>
<dbReference type="GO" id="GO:0051538">
    <property type="term" value="F:3 iron, 4 sulfur cluster binding"/>
    <property type="evidence" value="ECO:0007669"/>
    <property type="project" value="UniProtKB-KW"/>
</dbReference>
<comment type="function">
    <text evidence="8">Ferredoxins are iron-sulfur proteins that transfer electrons in a wide variety of metabolic reactions.</text>
</comment>
<evidence type="ECO:0000313" key="9">
    <source>
        <dbReference type="EMBL" id="OYO12946.1"/>
    </source>
</evidence>
<evidence type="ECO:0000313" key="10">
    <source>
        <dbReference type="Proteomes" id="UP000215896"/>
    </source>
</evidence>
<gene>
    <name evidence="9" type="ORF">CGZ94_13775</name>
</gene>
<keyword evidence="10" id="KW-1185">Reference proteome</keyword>
<dbReference type="Gene3D" id="3.30.70.20">
    <property type="match status" value="1"/>
</dbReference>
<dbReference type="Pfam" id="PF13459">
    <property type="entry name" value="Fer4_15"/>
    <property type="match status" value="1"/>
</dbReference>
<dbReference type="InterPro" id="IPR001080">
    <property type="entry name" value="3Fe4S_ferredoxin"/>
</dbReference>
<dbReference type="EMBL" id="NMVO01000014">
    <property type="protein sequence ID" value="OYO12946.1"/>
    <property type="molecule type" value="Genomic_DNA"/>
</dbReference>
<organism evidence="9 10">
    <name type="scientific">Enemella evansiae</name>
    <dbReference type="NCBI Taxonomy" id="2016499"/>
    <lineage>
        <taxon>Bacteria</taxon>
        <taxon>Bacillati</taxon>
        <taxon>Actinomycetota</taxon>
        <taxon>Actinomycetes</taxon>
        <taxon>Propionibacteriales</taxon>
        <taxon>Propionibacteriaceae</taxon>
        <taxon>Enemella</taxon>
    </lineage>
</organism>
<dbReference type="GO" id="GO:0009055">
    <property type="term" value="F:electron transfer activity"/>
    <property type="evidence" value="ECO:0007669"/>
    <property type="project" value="UniProtKB-UniRule"/>
</dbReference>